<dbReference type="InterPro" id="IPR016036">
    <property type="entry name" value="Malonyl_transacylase_ACP-bd"/>
</dbReference>
<sequence>MANPTDKIVGALRESLKETERLRRANQQLTAAAREPIAIVAMSCRYPGGVRDAEGLWDLLVEGRDAISGFPHNRDWDLEGLYDPDPDRQGTVYATEGGFLHDADQFDPAFFGISPREATVMDPQQRLLLETSWEAFERGGIDPAALRGTKTGVFVGAAYQGYVPDWPHMPEGLEGHLVTGISASIMSGRISYTLGLEGPAVTIDTACSSSLVALHLACQSLRQGDCSLALAGGAAVMGAPMGLIGFARQRGLAWDGRCKAFAEGADGMGLGEGVGMLLLERLSDARRNGHQVLAVVRGSAVNQDGASNGLTAPNGRSQQRVIRQALANAGLSADQVDAVEAHGTGTPLGDPIEAGALLATYGKDRPEERPVLVGSLKSNIGHPQAAGGIGGVIKMVQAMRHDLLPKTLHADRRSSRIDWSSGAVELLTEARAWPRGEQPRRAGISAFGASGTNVHTLIEEAPETAAPAPDGSEGGEAASAPLGGGLLPWVLSAKSEAALRAQARELLTHAGARPELSPAEIGYSLAATRGRFSHRAVVAGADREQLLTALRELASDDSPSAAVVRGSGTLAADPRPVFVFPGQGSQWAGMAVELLDSSPVFATRIAECEAALAEFVDWSLTAVLRETEGAPSLERVDVVQPALWAIMISLAEVWRACGVTPAAVVGHSQGEIAAAVVAGALTLQDGARVVALRSQAIGRQLAGRGGMMSVSQPADQVRERLNAWDGRLSLAAVNGPASTVVSGDPDALRELQEACEADGIRAKIIPVDYASHSAHVEELRAELLDVLAPIRARSAEIPFCSTVTGELVDTASLDAGYWYRNLRETVELDTAIGALSEAGFALFVEASPHPVLTMPVQEAAPEAVVVGSLRRGEGGPARFVASLGEAFARGAEVDWTALFAGTDARPVDLPTYAFQRQRYWLEGQATAPTAADPEDAAFWEAVEREDTTHLAGQLDLDSETLTHVLPSLAAWRRGRRERAVLDSWRYHVTWAPLDDTLASPHTGVLQGGDWLLVAPASAGAEGEQLAAALRVHGARVRLWELTREEAGREELAARLRQLTAEGAPTGVLSLLALDEEPWTPGEAQPAGFAQHLALLQALGDAGAGLPLWCATRGAVATGRAETVARPLQALHWGLGRIAAVEYPQRGGGLIDLPEVLDERAAARLCGVLAGQAAGEDQLALRASGVHGRRLVRATAAPAAEAGDWRPRGTVLVTGGTGGLGAHVARWLARGGAARLVLTSRRGEQAPGAAELAEQLRAAGTEVLLAACDVSDRAALAALLDRIDEEGPALDAVVHTAGVLDDGVLDTLTPARAQGVLRPKVDAALHLDELTRTRELSAFVLFSSFAGTLGGPGQGSYAAANAFLDALAQRRRAQGLPATSVAWGAWSGGGLVDEQVKARLRATGMPAMAPDSAVAALQQALDAGDAYVAVADIEWDRLIAATPALGSAPVLAALPEARPAPNTTTTGAGAEAATPLAERLAGLSRAQAEEALTQLAATEVAAALGYADPGEVEAGRAFRELGFDSLTAVDLRNRLAAATGLRLPVTLVFDYPTVSALARFLLDESGAAPEAAATATVATGSSTGAPAAGDDPIAIVAMSCRLPGGVSSPEDLWQLLTEGRDAIGAFPADRGWDIEGRYHPDAEVPGTFYATGGGFLYEAGAFDPEFFGISPREALAIDPQQRLLLETTWEAFERAGIDPATVRGSQAGVFIGASYNDYGSRFQRAPEEFEGYLATGSASSVASGRISYTFGLEGPAVTIDTACSSSLVALHQAAQALRQGECSLALAGGVVVMSTLDTFIEFSRQRAIAPDGRCKAFSADADGAGWAEGVGMLLLERLSDARRNGHEVLALVRGSAVNQDGASNGLTAPNGPSQQRVIRQALAHAGLAADEVDAVEAHGTGTSLGDPIEAQALMATYGQGRAADRPLWLGALKSNIGHTQAASGVAGVIKTVLALRNGVLPRTLHAEERSPNVDWSAGAVELLTESRAWPATGRPRRAGVSAFGVSGTNVHVVLEQGPAHDPDGPAQDTAESPVEGLADDPAGELAGVEAASVAGDLTAWPLAARTEDALRAQAATLHTHLLSRPELQPLDVGYSLATGRASFAHRAVLVGTDREKLLADLVHLASGTRPDTVAAAGRTAFLFTGQGAQRLGMGRELYETFPAFAAAFDAVCAELDRHLDTPVRDVVFGQDAEALDRTVSTQSGLFALEVALYRLVESWGVAPDFVMGHSIGEIAAAHIAGVLSLEDAAALTAARGRLMQALPEGGAMVSLQLPEADILPHLEGYEDRVSIAAINGPTATVISGDEASVVEIAEATGAKTKRLRVSHAFHSPLMEPMLAEFGKLAATLTYHTPHLPVVSNVTGTLADEDIATPDYWVRHVRQAVRFADGIEELTARQVTRFVEVGPGGVLAAMGQDCRPEGAFWPLLRKDRPEAQALFAGIGQLHAHGGRLDWHQVFAGRGARRVELPTYAFQRKRYWLDAPVEFTDVTSAGLGAAGHPLLGAAVELAGSEQLVFTGVLSVRTQPWLADHAVSGSVLFPGTAFVELALQAGYQAGCAQVEELTLQAPLILAENGAATVQMVVEAPDESGRRSLGLYSRPKDAGGEVPWLQHASGVLAVDEAEAPYELGGAWPPPGAEPLDVADLYERFAANGFGYGPAFQGLRAAWLQGEDVYAEIRLPQEQQQSATDYGLHPALLDAALHTIALGPTLQADEGRLPFSFTGVSLHAAGAGELRVRLSPKGTDTVALTVADAIGRPVASVASLVLRKRPERLGETTGGGEALYRLDWTPVTELPSAETEFGNDGWAVLGDDDFKLAGLDEFGVRRYPDLAALPEELPGTLLVPLAPLPGPTAEAVRAACERALGLVRAHLAEERFAQLRLVFLTRGAVATDPDADVADLAHAAMWGLVRSAQTENPGRFVLVDLDEHPDSAVALPAALALDEPQLALREGTVRAARLATLRIEESPEAVWDPEGTVLVTGATGTIGGVIARHLAAERGVRHLLLASRRGPDAEGADALLAELAAAGADARLVACDAADRGALAELLATVDAAHPLTAVVHTAGVLDDGVVSSLTPDRLERVLRPKVDAALNLYELTRESGRTALVLFSSIAGTFGGMGQANYAAANAFLDAFAQHCRAQGLPVQSQAWGLWAERSEMTGKLDGTDLKRLARGGILPFSSTDGARLFDTAGALDEAVVLPMRLDTAAFAAGPVPALLRGLVKARPVRRRASAGADAAGPGRAGGLKEHLAGLAEAERGIFLLDLVRTTVAGVLGFESAASVEAERGLLDLGFDSLTAVELRNQLGRGTGLRLPVTLLFDYPTSRAIAEHLQAEIAPAPFSGAQASFAELDALEGHLAEVAADEEARTRLAARLQDLLAQLGEVPQDALGSRIDAASDEEVFDFIENELGLS</sequence>
<dbReference type="InterPro" id="IPR049551">
    <property type="entry name" value="PKS_DH_C"/>
</dbReference>
<feature type="active site" description="Proton donor; for dehydratase activity" evidence="9">
    <location>
        <position position="2696"/>
    </location>
</feature>
<evidence type="ECO:0000256" key="2">
    <source>
        <dbReference type="ARBA" id="ARBA00004792"/>
    </source>
</evidence>
<dbReference type="Pfam" id="PF08659">
    <property type="entry name" value="KR"/>
    <property type="match status" value="2"/>
</dbReference>
<dbReference type="InterPro" id="IPR049552">
    <property type="entry name" value="PKS_DH_N"/>
</dbReference>
<evidence type="ECO:0000259" key="11">
    <source>
        <dbReference type="PROSITE" id="PS50075"/>
    </source>
</evidence>
<dbReference type="SMART" id="SM00826">
    <property type="entry name" value="PKS_DH"/>
    <property type="match status" value="1"/>
</dbReference>
<evidence type="ECO:0000256" key="6">
    <source>
        <dbReference type="ARBA" id="ARBA00023194"/>
    </source>
</evidence>
<dbReference type="Pfam" id="PF08990">
    <property type="entry name" value="Docking"/>
    <property type="match status" value="1"/>
</dbReference>
<dbReference type="Gene3D" id="3.10.129.110">
    <property type="entry name" value="Polyketide synthase dehydratase"/>
    <property type="match status" value="1"/>
</dbReference>
<evidence type="ECO:0000256" key="1">
    <source>
        <dbReference type="ARBA" id="ARBA00001957"/>
    </source>
</evidence>
<feature type="region of interest" description="C-terminal hotdog fold" evidence="9">
    <location>
        <begin position="2635"/>
        <end position="2773"/>
    </location>
</feature>
<evidence type="ECO:0000259" key="13">
    <source>
        <dbReference type="PROSITE" id="PS52019"/>
    </source>
</evidence>
<dbReference type="Gene3D" id="1.10.1200.10">
    <property type="entry name" value="ACP-like"/>
    <property type="match status" value="2"/>
</dbReference>
<dbReference type="SUPFAM" id="SSF53901">
    <property type="entry name" value="Thiolase-like"/>
    <property type="match status" value="2"/>
</dbReference>
<evidence type="ECO:0000256" key="8">
    <source>
        <dbReference type="ARBA" id="ARBA00023315"/>
    </source>
</evidence>
<dbReference type="InterPro" id="IPR050091">
    <property type="entry name" value="PKS_NRPS_Biosynth_Enz"/>
</dbReference>
<dbReference type="InterPro" id="IPR009081">
    <property type="entry name" value="PP-bd_ACP"/>
</dbReference>
<dbReference type="InterPro" id="IPR014043">
    <property type="entry name" value="Acyl_transferase_dom"/>
</dbReference>
<evidence type="ECO:0000256" key="7">
    <source>
        <dbReference type="ARBA" id="ARBA00023268"/>
    </source>
</evidence>
<dbReference type="Pfam" id="PF00698">
    <property type="entry name" value="Acyl_transf_1"/>
    <property type="match status" value="2"/>
</dbReference>
<comment type="pathway">
    <text evidence="2">Antibiotic biosynthesis.</text>
</comment>
<dbReference type="InterPro" id="IPR014031">
    <property type="entry name" value="Ketoacyl_synth_C"/>
</dbReference>
<dbReference type="SUPFAM" id="SSF51735">
    <property type="entry name" value="NAD(P)-binding Rossmann-fold domains"/>
    <property type="match status" value="4"/>
</dbReference>
<dbReference type="NCBIfam" id="NF045894">
    <property type="entry name" value="PKS_plus_SDR"/>
    <property type="match status" value="1"/>
</dbReference>
<dbReference type="EMBL" id="JAAWWP010000029">
    <property type="protein sequence ID" value="NKI45249.1"/>
    <property type="molecule type" value="Genomic_DNA"/>
</dbReference>
<keyword evidence="8" id="KW-0012">Acyltransferase</keyword>
<dbReference type="PANTHER" id="PTHR43775:SF51">
    <property type="entry name" value="INACTIVE PHENOLPHTHIOCEROL SYNTHESIS POLYKETIDE SYNTHASE TYPE I PKS1-RELATED"/>
    <property type="match status" value="1"/>
</dbReference>
<dbReference type="InterPro" id="IPR014030">
    <property type="entry name" value="Ketoacyl_synth_N"/>
</dbReference>
<dbReference type="InterPro" id="IPR016039">
    <property type="entry name" value="Thiolase-like"/>
</dbReference>
<keyword evidence="3" id="KW-0596">Phosphopantetheine</keyword>
<keyword evidence="6" id="KW-0045">Antibiotic biosynthesis</keyword>
<dbReference type="InterPro" id="IPR042104">
    <property type="entry name" value="PKS_dehydratase_sf"/>
</dbReference>
<dbReference type="Pfam" id="PF21089">
    <property type="entry name" value="PKS_DH_N"/>
    <property type="match status" value="1"/>
</dbReference>
<dbReference type="SUPFAM" id="SSF47336">
    <property type="entry name" value="ACP-like"/>
    <property type="match status" value="2"/>
</dbReference>
<evidence type="ECO:0000256" key="4">
    <source>
        <dbReference type="ARBA" id="ARBA00022553"/>
    </source>
</evidence>
<dbReference type="SMART" id="SM00825">
    <property type="entry name" value="PKS_KS"/>
    <property type="match status" value="2"/>
</dbReference>
<dbReference type="Pfam" id="PF14765">
    <property type="entry name" value="PS-DH"/>
    <property type="match status" value="1"/>
</dbReference>
<dbReference type="InterPro" id="IPR036291">
    <property type="entry name" value="NAD(P)-bd_dom_sf"/>
</dbReference>
<dbReference type="SMART" id="SM01294">
    <property type="entry name" value="PKS_PP_betabranch"/>
    <property type="match status" value="2"/>
</dbReference>
<feature type="region of interest" description="Disordered" evidence="10">
    <location>
        <begin position="2014"/>
        <end position="2039"/>
    </location>
</feature>
<dbReference type="CDD" id="cd08952">
    <property type="entry name" value="KR_1_SDR_x"/>
    <property type="match status" value="1"/>
</dbReference>
<dbReference type="Pfam" id="PF02801">
    <property type="entry name" value="Ketoacyl-synt_C"/>
    <property type="match status" value="2"/>
</dbReference>
<dbReference type="PROSITE" id="PS00012">
    <property type="entry name" value="PHOSPHOPANTETHEINE"/>
    <property type="match status" value="2"/>
</dbReference>
<dbReference type="Pfam" id="PF00109">
    <property type="entry name" value="ketoacyl-synt"/>
    <property type="match status" value="2"/>
</dbReference>
<feature type="domain" description="Carrier" evidence="11">
    <location>
        <begin position="1486"/>
        <end position="1564"/>
    </location>
</feature>
<organism evidence="14 15">
    <name type="scientific">Streptomyces physcomitrii</name>
    <dbReference type="NCBI Taxonomy" id="2724184"/>
    <lineage>
        <taxon>Bacteria</taxon>
        <taxon>Bacillati</taxon>
        <taxon>Actinomycetota</taxon>
        <taxon>Actinomycetes</taxon>
        <taxon>Kitasatosporales</taxon>
        <taxon>Streptomycetaceae</taxon>
        <taxon>Streptomyces</taxon>
    </lineage>
</organism>
<dbReference type="InterPro" id="IPR018201">
    <property type="entry name" value="Ketoacyl_synth_AS"/>
</dbReference>
<feature type="domain" description="Ketosynthase family 3 (KS3)" evidence="12">
    <location>
        <begin position="34"/>
        <end position="460"/>
    </location>
</feature>
<comment type="caution">
    <text evidence="14">The sequence shown here is derived from an EMBL/GenBank/DDBJ whole genome shotgun (WGS) entry which is preliminary data.</text>
</comment>
<dbReference type="Gene3D" id="6.10.140.1830">
    <property type="match status" value="1"/>
</dbReference>
<dbReference type="PROSITE" id="PS52004">
    <property type="entry name" value="KS3_2"/>
    <property type="match status" value="2"/>
</dbReference>
<feature type="domain" description="Ketosynthase family 3 (KS3)" evidence="12">
    <location>
        <begin position="1589"/>
        <end position="2015"/>
    </location>
</feature>
<evidence type="ECO:0000256" key="9">
    <source>
        <dbReference type="PROSITE-ProRule" id="PRU01363"/>
    </source>
</evidence>
<dbReference type="SMART" id="SM00822">
    <property type="entry name" value="PKS_KR"/>
    <property type="match status" value="2"/>
</dbReference>
<evidence type="ECO:0000259" key="12">
    <source>
        <dbReference type="PROSITE" id="PS52004"/>
    </source>
</evidence>
<feature type="region of interest" description="N-terminal hotdog fold" evidence="9">
    <location>
        <begin position="2497"/>
        <end position="2622"/>
    </location>
</feature>
<dbReference type="Gene3D" id="3.40.366.10">
    <property type="entry name" value="Malonyl-Coenzyme A Acyl Carrier Protein, domain 2"/>
    <property type="match status" value="2"/>
</dbReference>
<dbReference type="InterPro" id="IPR036736">
    <property type="entry name" value="ACP-like_sf"/>
</dbReference>
<dbReference type="InterPro" id="IPR020841">
    <property type="entry name" value="PKS_Beta-ketoAc_synthase_dom"/>
</dbReference>
<evidence type="ECO:0000313" key="14">
    <source>
        <dbReference type="EMBL" id="NKI45249.1"/>
    </source>
</evidence>
<feature type="domain" description="Carrier" evidence="11">
    <location>
        <begin position="3257"/>
        <end position="3332"/>
    </location>
</feature>
<dbReference type="PROSITE" id="PS50075">
    <property type="entry name" value="CARRIER"/>
    <property type="match status" value="2"/>
</dbReference>
<keyword evidence="7" id="KW-0511">Multifunctional enzyme</keyword>
<evidence type="ECO:0000256" key="5">
    <source>
        <dbReference type="ARBA" id="ARBA00022679"/>
    </source>
</evidence>
<evidence type="ECO:0000256" key="10">
    <source>
        <dbReference type="SAM" id="MobiDB-lite"/>
    </source>
</evidence>
<dbReference type="SMART" id="SM00823">
    <property type="entry name" value="PKS_PP"/>
    <property type="match status" value="2"/>
</dbReference>
<dbReference type="Gene3D" id="3.30.70.3290">
    <property type="match status" value="2"/>
</dbReference>
<dbReference type="CDD" id="cd00833">
    <property type="entry name" value="PKS"/>
    <property type="match status" value="2"/>
</dbReference>
<evidence type="ECO:0000313" key="15">
    <source>
        <dbReference type="Proteomes" id="UP000772196"/>
    </source>
</evidence>
<dbReference type="PROSITE" id="PS00606">
    <property type="entry name" value="KS3_1"/>
    <property type="match status" value="2"/>
</dbReference>
<dbReference type="Gene3D" id="3.40.50.720">
    <property type="entry name" value="NAD(P)-binding Rossmann-like Domain"/>
    <property type="match status" value="2"/>
</dbReference>
<feature type="domain" description="PKS/mFAS DH" evidence="13">
    <location>
        <begin position="2497"/>
        <end position="2773"/>
    </location>
</feature>
<dbReference type="InterPro" id="IPR041618">
    <property type="entry name" value="PKS_DE"/>
</dbReference>
<dbReference type="InterPro" id="IPR016035">
    <property type="entry name" value="Acyl_Trfase/lysoPLipase"/>
</dbReference>
<dbReference type="InterPro" id="IPR020806">
    <property type="entry name" value="PKS_PP-bd"/>
</dbReference>
<dbReference type="InterPro" id="IPR001227">
    <property type="entry name" value="Ac_transferase_dom_sf"/>
</dbReference>
<feature type="active site" description="Proton acceptor; for dehydratase activity" evidence="9">
    <location>
        <position position="2529"/>
    </location>
</feature>
<dbReference type="Pfam" id="PF18369">
    <property type="entry name" value="PKS_DE"/>
    <property type="match status" value="1"/>
</dbReference>
<protein>
    <submittedName>
        <fullName evidence="14">SDR family NAD(P)-dependent oxidoreductase</fullName>
    </submittedName>
</protein>
<dbReference type="PANTHER" id="PTHR43775">
    <property type="entry name" value="FATTY ACID SYNTHASE"/>
    <property type="match status" value="1"/>
</dbReference>
<keyword evidence="15" id="KW-1185">Reference proteome</keyword>
<dbReference type="SMART" id="SM00827">
    <property type="entry name" value="PKS_AT"/>
    <property type="match status" value="2"/>
</dbReference>
<accession>A0ABX1HA11</accession>
<dbReference type="Pfam" id="PF22621">
    <property type="entry name" value="CurL-like_PKS_C"/>
    <property type="match status" value="2"/>
</dbReference>
<dbReference type="SUPFAM" id="SSF52151">
    <property type="entry name" value="FabD/lysophospholipase-like"/>
    <property type="match status" value="2"/>
</dbReference>
<evidence type="ECO:0000256" key="3">
    <source>
        <dbReference type="ARBA" id="ARBA00022450"/>
    </source>
</evidence>
<dbReference type="Pfam" id="PF22953">
    <property type="entry name" value="SpnB_Rossmann"/>
    <property type="match status" value="1"/>
</dbReference>
<dbReference type="InterPro" id="IPR049900">
    <property type="entry name" value="PKS_mFAS_DH"/>
</dbReference>
<dbReference type="InterPro" id="IPR055123">
    <property type="entry name" value="SpnB-like_Rossmann"/>
</dbReference>
<keyword evidence="4" id="KW-0597">Phosphoprotein</keyword>
<comment type="cofactor">
    <cofactor evidence="1">
        <name>pantetheine 4'-phosphate</name>
        <dbReference type="ChEBI" id="CHEBI:47942"/>
    </cofactor>
</comment>
<dbReference type="CDD" id="cd08956">
    <property type="entry name" value="KR_3_FAS_SDR_x"/>
    <property type="match status" value="1"/>
</dbReference>
<name>A0ABX1HA11_9ACTN</name>
<gene>
    <name evidence="14" type="ORF">HFV08_29215</name>
</gene>
<dbReference type="Proteomes" id="UP000772196">
    <property type="component" value="Unassembled WGS sequence"/>
</dbReference>
<keyword evidence="5" id="KW-0808">Transferase</keyword>
<dbReference type="Gene3D" id="3.40.47.10">
    <property type="match status" value="2"/>
</dbReference>
<proteinExistence type="predicted"/>
<dbReference type="InterPro" id="IPR015083">
    <property type="entry name" value="NorB/c/GfsB-D-like_docking"/>
</dbReference>
<dbReference type="SUPFAM" id="SSF55048">
    <property type="entry name" value="Probable ACP-binding domain of malonyl-CoA ACP transacylase"/>
    <property type="match status" value="2"/>
</dbReference>
<dbReference type="InterPro" id="IPR006162">
    <property type="entry name" value="Ppantetheine_attach_site"/>
</dbReference>
<dbReference type="Pfam" id="PF00550">
    <property type="entry name" value="PP-binding"/>
    <property type="match status" value="2"/>
</dbReference>
<dbReference type="InterPro" id="IPR013968">
    <property type="entry name" value="PKS_KR"/>
</dbReference>
<dbReference type="InterPro" id="IPR020807">
    <property type="entry name" value="PKS_DH"/>
</dbReference>
<dbReference type="InterPro" id="IPR057326">
    <property type="entry name" value="KR_dom"/>
</dbReference>
<dbReference type="PROSITE" id="PS52019">
    <property type="entry name" value="PKS_MFAS_DH"/>
    <property type="match status" value="1"/>
</dbReference>
<reference evidence="14 15" key="1">
    <citation type="submission" date="2020-04" db="EMBL/GenBank/DDBJ databases">
        <title>Phylogenetic Diversity and Antibacterial Activity against Ralstonia solanacearum of Endophytic Actinomycete Isolated from Moss.</title>
        <authorList>
            <person name="Zhuang X."/>
        </authorList>
    </citation>
    <scope>NUCLEOTIDE SEQUENCE [LARGE SCALE GENOMIC DNA]</scope>
    <source>
        <strain evidence="14 15">LD120</strain>
    </source>
</reference>